<feature type="region of interest" description="Disordered" evidence="1">
    <location>
        <begin position="376"/>
        <end position="407"/>
    </location>
</feature>
<gene>
    <name evidence="3" type="ORF">GN958_ATG00939</name>
</gene>
<evidence type="ECO:0000256" key="1">
    <source>
        <dbReference type="SAM" id="MobiDB-lite"/>
    </source>
</evidence>
<feature type="compositionally biased region" description="Acidic residues" evidence="1">
    <location>
        <begin position="393"/>
        <end position="404"/>
    </location>
</feature>
<dbReference type="InterPro" id="IPR042538">
    <property type="entry name" value="Nucleoporin_Nup155_C_3"/>
</dbReference>
<dbReference type="Gene3D" id="1.20.120.1880">
    <property type="entry name" value="Nucleoporin, helical C-terminal domain"/>
    <property type="match status" value="1"/>
</dbReference>
<proteinExistence type="predicted"/>
<organism evidence="3 4">
    <name type="scientific">Phytophthora infestans</name>
    <name type="common">Potato late blight agent</name>
    <name type="synonym">Botrytis infestans</name>
    <dbReference type="NCBI Taxonomy" id="4787"/>
    <lineage>
        <taxon>Eukaryota</taxon>
        <taxon>Sar</taxon>
        <taxon>Stramenopiles</taxon>
        <taxon>Oomycota</taxon>
        <taxon>Peronosporomycetes</taxon>
        <taxon>Peronosporales</taxon>
        <taxon>Peronosporaceae</taxon>
        <taxon>Phytophthora</taxon>
    </lineage>
</organism>
<dbReference type="InterPro" id="IPR012337">
    <property type="entry name" value="RNaseH-like_sf"/>
</dbReference>
<feature type="compositionally biased region" description="Polar residues" evidence="1">
    <location>
        <begin position="248"/>
        <end position="259"/>
    </location>
</feature>
<feature type="compositionally biased region" description="Polar residues" evidence="1">
    <location>
        <begin position="276"/>
        <end position="287"/>
    </location>
</feature>
<dbReference type="Proteomes" id="UP000704712">
    <property type="component" value="Unassembled WGS sequence"/>
</dbReference>
<feature type="compositionally biased region" description="Basic and acidic residues" evidence="1">
    <location>
        <begin position="176"/>
        <end position="186"/>
    </location>
</feature>
<dbReference type="Pfam" id="PF05699">
    <property type="entry name" value="Dimer_Tnp_hAT"/>
    <property type="match status" value="1"/>
</dbReference>
<reference evidence="3" key="1">
    <citation type="submission" date="2020-03" db="EMBL/GenBank/DDBJ databases">
        <title>Hybrid Assembly of Korean Phytophthora infestans isolates.</title>
        <authorList>
            <person name="Prokchorchik M."/>
            <person name="Lee Y."/>
            <person name="Seo J."/>
            <person name="Cho J.-H."/>
            <person name="Park Y.-E."/>
            <person name="Jang D.-C."/>
            <person name="Im J.-S."/>
            <person name="Choi J.-G."/>
            <person name="Park H.-J."/>
            <person name="Lee G.-B."/>
            <person name="Lee Y.-G."/>
            <person name="Hong S.-Y."/>
            <person name="Cho K."/>
            <person name="Sohn K.H."/>
        </authorList>
    </citation>
    <scope>NUCLEOTIDE SEQUENCE</scope>
    <source>
        <strain evidence="3">KR_2_A2</strain>
    </source>
</reference>
<protein>
    <submittedName>
        <fullName evidence="3">HAT family C-terminal dimerization region</fullName>
    </submittedName>
</protein>
<dbReference type="SUPFAM" id="SSF53098">
    <property type="entry name" value="Ribonuclease H-like"/>
    <property type="match status" value="1"/>
</dbReference>
<feature type="domain" description="HAT C-terminal dimerisation" evidence="2">
    <location>
        <begin position="95"/>
        <end position="169"/>
    </location>
</feature>
<name>A0A8S9V8U4_PHYIN</name>
<evidence type="ECO:0000259" key="2">
    <source>
        <dbReference type="Pfam" id="PF05699"/>
    </source>
</evidence>
<comment type="caution">
    <text evidence="3">The sequence shown here is derived from an EMBL/GenBank/DDBJ whole genome shotgun (WGS) entry which is preliminary data.</text>
</comment>
<accession>A0A8S9V8U4</accession>
<dbReference type="GO" id="GO:0046983">
    <property type="term" value="F:protein dimerization activity"/>
    <property type="evidence" value="ECO:0007669"/>
    <property type="project" value="InterPro"/>
</dbReference>
<evidence type="ECO:0000313" key="3">
    <source>
        <dbReference type="EMBL" id="KAF4149866.1"/>
    </source>
</evidence>
<dbReference type="InterPro" id="IPR008906">
    <property type="entry name" value="HATC_C_dom"/>
</dbReference>
<feature type="compositionally biased region" description="Polar residues" evidence="1">
    <location>
        <begin position="230"/>
        <end position="241"/>
    </location>
</feature>
<sequence>MCFRDIFDSFVAGPHAKELIPLVEERWADCEQPLTLLAVFLHPGYLEVARALPNKGVSSIDSISNFGVFYFKRFFPGREYGMLRYHIVRWCESTLYIGTEHFRFDEFPSVAEYWKYAKGKSAGPNLPDLALAVLSIAANTATRERYFSALGRIHTPARNCLKADKTNKAAMASQAVKERDRLDNQDRGLSGSVNADDGDVVDEDSEGNKYAGRIIKSVERQFRRDCWVSHHSSNSTTTGRTPNRLPASLNSFTSPNHLSQAAFRPPDTPGFPLASPNRSNVTPSRPHSTVTRPSVTSSRRYSRRSIEHPSHGTSIRFRSLEFTNMDSNDEGLFVRDDNVDTADSEQAGAPVEESSESSNTIAQDILSHWCESFDHISDSPMHSSTETDASMLENDEESNQEDYDERQLRLRPIPEYNDTRFPQEPRKLPGLRGRKTTLVDLFYLPTLGAVDQCEKAGLLDTSSGTEAVPRSRAETDWPDAVQDLETGQVAVPGRRRPTRRLDWCGRFVFSVGFLADVLEWISLWYIRSSGMGAFAGSVASAAAIDATTFNWVLKLFLDVGAPDRVLLSYYEQLYREQPERLYREGWTLHLLQSMLTIITIWKKHAISPRTGKDQNAEFAAGGRGSDEAGVDLDAVEAKVAPSMALDVDAASVAPSVAAAGIAHCAAQVPWCQ</sequence>
<feature type="compositionally biased region" description="Acidic residues" evidence="1">
    <location>
        <begin position="196"/>
        <end position="205"/>
    </location>
</feature>
<dbReference type="AlphaFoldDB" id="A0A8S9V8U4"/>
<feature type="region of interest" description="Disordered" evidence="1">
    <location>
        <begin position="341"/>
        <end position="360"/>
    </location>
</feature>
<dbReference type="EMBL" id="JAACNO010000115">
    <property type="protein sequence ID" value="KAF4149866.1"/>
    <property type="molecule type" value="Genomic_DNA"/>
</dbReference>
<feature type="region of interest" description="Disordered" evidence="1">
    <location>
        <begin position="230"/>
        <end position="312"/>
    </location>
</feature>
<evidence type="ECO:0000313" key="4">
    <source>
        <dbReference type="Proteomes" id="UP000704712"/>
    </source>
</evidence>
<feature type="region of interest" description="Disordered" evidence="1">
    <location>
        <begin position="171"/>
        <end position="206"/>
    </location>
</feature>
<feature type="compositionally biased region" description="Low complexity" evidence="1">
    <location>
        <begin position="288"/>
        <end position="299"/>
    </location>
</feature>